<dbReference type="Proteomes" id="UP000298017">
    <property type="component" value="Unassembled WGS sequence"/>
</dbReference>
<accession>A0AAX2SCD4</accession>
<organism evidence="2 3">
    <name type="scientific">Kocuria rhizophila</name>
    <dbReference type="NCBI Taxonomy" id="72000"/>
    <lineage>
        <taxon>Bacteria</taxon>
        <taxon>Bacillati</taxon>
        <taxon>Actinomycetota</taxon>
        <taxon>Actinomycetes</taxon>
        <taxon>Micrococcales</taxon>
        <taxon>Micrococcaceae</taxon>
        <taxon>Kocuria</taxon>
    </lineage>
</organism>
<proteinExistence type="predicted"/>
<keyword evidence="1" id="KW-0472">Membrane</keyword>
<keyword evidence="3" id="KW-1185">Reference proteome</keyword>
<evidence type="ECO:0000313" key="3">
    <source>
        <dbReference type="Proteomes" id="UP000298017"/>
    </source>
</evidence>
<gene>
    <name evidence="2" type="ORF">E4P33_10345</name>
</gene>
<feature type="transmembrane region" description="Helical" evidence="1">
    <location>
        <begin position="61"/>
        <end position="80"/>
    </location>
</feature>
<reference evidence="2 3" key="1">
    <citation type="submission" date="2019-03" db="EMBL/GenBank/DDBJ databases">
        <title>Genome Sequencing and Assembly of Various Microbes Isolated from Alder Root Nodule.</title>
        <authorList>
            <person name="Swanson E."/>
            <person name="Sevigny J.L."/>
            <person name="Pesce C."/>
            <person name="Davis I."/>
            <person name="Kleiner V."/>
            <person name="Tisa L."/>
        </authorList>
    </citation>
    <scope>NUCLEOTIDE SEQUENCE [LARGE SCALE GENOMIC DNA]</scope>
    <source>
        <strain evidence="2 3">4R-31</strain>
    </source>
</reference>
<protein>
    <submittedName>
        <fullName evidence="2">Uncharacterized protein</fullName>
    </submittedName>
</protein>
<name>A0AAX2SCD4_KOCRH</name>
<dbReference type="EMBL" id="SPNK01000013">
    <property type="protein sequence ID" value="TFH99678.1"/>
    <property type="molecule type" value="Genomic_DNA"/>
</dbReference>
<keyword evidence="1" id="KW-1133">Transmembrane helix</keyword>
<dbReference type="AlphaFoldDB" id="A0AAX2SCD4"/>
<comment type="caution">
    <text evidence="2">The sequence shown here is derived from an EMBL/GenBank/DDBJ whole genome shotgun (WGS) entry which is preliminary data.</text>
</comment>
<dbReference type="RefSeq" id="WP_135010846.1">
    <property type="nucleotide sequence ID" value="NZ_SPNK01000013.1"/>
</dbReference>
<sequence length="148" mass="15613">METGDRTNPPSVAEAAKILDMASEESQRTANPPLPWRFFVAMAVLLATVCAAQALEGSASLIITILGLLFIVVLGVRHVFYRSGYGVVWPDGPSVFPYLAASFIVIGVPAVLAVGFAMNWLWLVSAVGAASATLVMGGKYRKAVSSRG</sequence>
<keyword evidence="1" id="KW-0812">Transmembrane</keyword>
<evidence type="ECO:0000256" key="1">
    <source>
        <dbReference type="SAM" id="Phobius"/>
    </source>
</evidence>
<feature type="transmembrane region" description="Helical" evidence="1">
    <location>
        <begin position="120"/>
        <end position="138"/>
    </location>
</feature>
<feature type="transmembrane region" description="Helical" evidence="1">
    <location>
        <begin position="92"/>
        <end position="114"/>
    </location>
</feature>
<evidence type="ECO:0000313" key="2">
    <source>
        <dbReference type="EMBL" id="TFH99678.1"/>
    </source>
</evidence>
<feature type="transmembrane region" description="Helical" evidence="1">
    <location>
        <begin position="36"/>
        <end position="55"/>
    </location>
</feature>